<keyword evidence="4" id="KW-0150">Chloroplast</keyword>
<evidence type="ECO:0000256" key="8">
    <source>
        <dbReference type="ARBA" id="ARBA00022741"/>
    </source>
</evidence>
<evidence type="ECO:0000256" key="16">
    <source>
        <dbReference type="ARBA" id="ARBA00024013"/>
    </source>
</evidence>
<keyword evidence="10" id="KW-1002">Plastid outer membrane</keyword>
<keyword evidence="6" id="KW-0812">Transmembrane</keyword>
<name>A0A1L7XTJ2_9HELO</name>
<evidence type="ECO:0000256" key="1">
    <source>
        <dbReference type="ARBA" id="ARBA00001946"/>
    </source>
</evidence>
<evidence type="ECO:0000256" key="11">
    <source>
        <dbReference type="ARBA" id="ARBA00022842"/>
    </source>
</evidence>
<dbReference type="GO" id="GO:0016787">
    <property type="term" value="F:hydrolase activity"/>
    <property type="evidence" value="ECO:0007669"/>
    <property type="project" value="UniProtKB-KW"/>
</dbReference>
<keyword evidence="9" id="KW-0378">Hydrolase</keyword>
<dbReference type="PANTHER" id="PTHR10903:SF135">
    <property type="entry name" value="TRANSLOCASE OF CHLOROPLAST 120, CHLOROPLASTIC-RELATED"/>
    <property type="match status" value="1"/>
</dbReference>
<evidence type="ECO:0000256" key="5">
    <source>
        <dbReference type="ARBA" id="ARBA00022640"/>
    </source>
</evidence>
<keyword evidence="5" id="KW-0934">Plastid</keyword>
<evidence type="ECO:0000256" key="13">
    <source>
        <dbReference type="ARBA" id="ARBA00022989"/>
    </source>
</evidence>
<keyword evidence="15" id="KW-0472">Membrane</keyword>
<dbReference type="GO" id="GO:0046872">
    <property type="term" value="F:metal ion binding"/>
    <property type="evidence" value="ECO:0007669"/>
    <property type="project" value="UniProtKB-KW"/>
</dbReference>
<feature type="coiled-coil region" evidence="17">
    <location>
        <begin position="258"/>
        <end position="292"/>
    </location>
</feature>
<evidence type="ECO:0000256" key="2">
    <source>
        <dbReference type="ARBA" id="ARBA00004167"/>
    </source>
</evidence>
<keyword evidence="20" id="KW-1185">Reference proteome</keyword>
<evidence type="ECO:0000256" key="14">
    <source>
        <dbReference type="ARBA" id="ARBA00023134"/>
    </source>
</evidence>
<evidence type="ECO:0000256" key="7">
    <source>
        <dbReference type="ARBA" id="ARBA00022723"/>
    </source>
</evidence>
<comment type="subcellular location">
    <subcellularLocation>
        <location evidence="2">Membrane</location>
        <topology evidence="2">Single-pass membrane protein</topology>
    </subcellularLocation>
    <subcellularLocation>
        <location evidence="16">Plastid</location>
        <location evidence="16">Chloroplast outer membrane</location>
    </subcellularLocation>
</comment>
<dbReference type="GO" id="GO:0016020">
    <property type="term" value="C:membrane"/>
    <property type="evidence" value="ECO:0007669"/>
    <property type="project" value="UniProtKB-SubCell"/>
</dbReference>
<keyword evidence="17" id="KW-0175">Coiled coil</keyword>
<evidence type="ECO:0000259" key="18">
    <source>
        <dbReference type="Pfam" id="PF04548"/>
    </source>
</evidence>
<sequence length="333" mass="37346">MAPNLLHHDRDRFVSMVLVMGNTGSGKSYFVNKLKEGATIESNSLYSCTGTCQIVEARIGLTNVAIVDCPGFNDTNRSDTEVLEEIAKVLSSQYLLSKQLHLRGILYLRDITKGRMEGSDMRTLNLFKSLVGKKAFPHIVFVTTMWGRLTDKDLEVAYARERELKDEFWKEMIWDGSRVQKFQGSKSSAEGIISQIIGSDDPIVLQIQRELIDKELELAVTEAGAILVPEVEERLDRSTSRIQRSRARLAEETNGTRQNAVLLDIKKAENERDQAKSDKKKLKEKVGAEMKKKINKDGTWQDNLRTICVVLEIGLTILADVILPVAGVSCSVM</sequence>
<dbReference type="Pfam" id="PF04548">
    <property type="entry name" value="AIG1"/>
    <property type="match status" value="1"/>
</dbReference>
<protein>
    <recommendedName>
        <fullName evidence="18">AIG1-type G domain-containing protein</fullName>
    </recommendedName>
</protein>
<accession>A0A1L7XTJ2</accession>
<dbReference type="InterPro" id="IPR045058">
    <property type="entry name" value="GIMA/IAN/Toc"/>
</dbReference>
<dbReference type="OrthoDB" id="8954335at2759"/>
<dbReference type="GO" id="GO:0015031">
    <property type="term" value="P:protein transport"/>
    <property type="evidence" value="ECO:0007669"/>
    <property type="project" value="UniProtKB-KW"/>
</dbReference>
<evidence type="ECO:0000256" key="4">
    <source>
        <dbReference type="ARBA" id="ARBA00022528"/>
    </source>
</evidence>
<dbReference type="PANTHER" id="PTHR10903">
    <property type="entry name" value="GTPASE, IMAP FAMILY MEMBER-RELATED"/>
    <property type="match status" value="1"/>
</dbReference>
<evidence type="ECO:0000313" key="20">
    <source>
        <dbReference type="Proteomes" id="UP000184330"/>
    </source>
</evidence>
<keyword evidence="12" id="KW-0653">Protein transport</keyword>
<dbReference type="Proteomes" id="UP000184330">
    <property type="component" value="Unassembled WGS sequence"/>
</dbReference>
<evidence type="ECO:0000256" key="17">
    <source>
        <dbReference type="SAM" id="Coils"/>
    </source>
</evidence>
<keyword evidence="3" id="KW-0813">Transport</keyword>
<gene>
    <name evidence="19" type="ORF">PAC_18262</name>
</gene>
<dbReference type="InterPro" id="IPR006703">
    <property type="entry name" value="G_AIG1"/>
</dbReference>
<dbReference type="STRING" id="576137.A0A1L7XTJ2"/>
<keyword evidence="7" id="KW-0479">Metal-binding</keyword>
<evidence type="ECO:0000256" key="3">
    <source>
        <dbReference type="ARBA" id="ARBA00022448"/>
    </source>
</evidence>
<evidence type="ECO:0000256" key="9">
    <source>
        <dbReference type="ARBA" id="ARBA00022801"/>
    </source>
</evidence>
<evidence type="ECO:0000256" key="15">
    <source>
        <dbReference type="ARBA" id="ARBA00023136"/>
    </source>
</evidence>
<organism evidence="19 20">
    <name type="scientific">Phialocephala subalpina</name>
    <dbReference type="NCBI Taxonomy" id="576137"/>
    <lineage>
        <taxon>Eukaryota</taxon>
        <taxon>Fungi</taxon>
        <taxon>Dikarya</taxon>
        <taxon>Ascomycota</taxon>
        <taxon>Pezizomycotina</taxon>
        <taxon>Leotiomycetes</taxon>
        <taxon>Helotiales</taxon>
        <taxon>Mollisiaceae</taxon>
        <taxon>Phialocephala</taxon>
        <taxon>Phialocephala fortinii species complex</taxon>
    </lineage>
</organism>
<keyword evidence="8" id="KW-0547">Nucleotide-binding</keyword>
<evidence type="ECO:0000256" key="10">
    <source>
        <dbReference type="ARBA" id="ARBA00022805"/>
    </source>
</evidence>
<dbReference type="InterPro" id="IPR027417">
    <property type="entry name" value="P-loop_NTPase"/>
</dbReference>
<dbReference type="Gene3D" id="3.40.50.300">
    <property type="entry name" value="P-loop containing nucleotide triphosphate hydrolases"/>
    <property type="match status" value="1"/>
</dbReference>
<feature type="domain" description="AIG1-type G" evidence="18">
    <location>
        <begin position="17"/>
        <end position="155"/>
    </location>
</feature>
<evidence type="ECO:0000313" key="19">
    <source>
        <dbReference type="EMBL" id="CZR68363.1"/>
    </source>
</evidence>
<keyword evidence="11" id="KW-0460">Magnesium</keyword>
<dbReference type="SUPFAM" id="SSF52540">
    <property type="entry name" value="P-loop containing nucleoside triphosphate hydrolases"/>
    <property type="match status" value="1"/>
</dbReference>
<comment type="cofactor">
    <cofactor evidence="1">
        <name>Mg(2+)</name>
        <dbReference type="ChEBI" id="CHEBI:18420"/>
    </cofactor>
</comment>
<keyword evidence="13" id="KW-1133">Transmembrane helix</keyword>
<dbReference type="EMBL" id="FJOG01000054">
    <property type="protein sequence ID" value="CZR68363.1"/>
    <property type="molecule type" value="Genomic_DNA"/>
</dbReference>
<evidence type="ECO:0000256" key="6">
    <source>
        <dbReference type="ARBA" id="ARBA00022692"/>
    </source>
</evidence>
<keyword evidence="14" id="KW-0342">GTP-binding</keyword>
<dbReference type="AlphaFoldDB" id="A0A1L7XTJ2"/>
<evidence type="ECO:0000256" key="12">
    <source>
        <dbReference type="ARBA" id="ARBA00022927"/>
    </source>
</evidence>
<reference evidence="19 20" key="1">
    <citation type="submission" date="2016-03" db="EMBL/GenBank/DDBJ databases">
        <authorList>
            <person name="Ploux O."/>
        </authorList>
    </citation>
    <scope>NUCLEOTIDE SEQUENCE [LARGE SCALE GENOMIC DNA]</scope>
    <source>
        <strain evidence="19 20">UAMH 11012</strain>
    </source>
</reference>
<proteinExistence type="predicted"/>
<dbReference type="GO" id="GO:0005525">
    <property type="term" value="F:GTP binding"/>
    <property type="evidence" value="ECO:0007669"/>
    <property type="project" value="UniProtKB-KW"/>
</dbReference>